<evidence type="ECO:0000256" key="2">
    <source>
        <dbReference type="SAM" id="SignalP"/>
    </source>
</evidence>
<sequence length="223" mass="24173">MASKLKSFCLTSIFILVIVGITSGVPLSTSRSDHILTKRATGDQFNNGHVMSWKTYNNLLKSKPGTMGNNMDNYFGYVDRHDPRPIQPSQTYSNRKIHTFVVGSRQDVQNAVVNGQVLPPQGRHTVTNLHETKQPHTLVNVQRNNAGQISKISDTNRHFAGATVSGNAVHYQANYQGGINGNPIGVANPITPPSRTLYQLTTPASAPKGFGRGRGGGGRRGRG</sequence>
<dbReference type="Proteomes" id="UP000198287">
    <property type="component" value="Unassembled WGS sequence"/>
</dbReference>
<keyword evidence="4" id="KW-1185">Reference proteome</keyword>
<gene>
    <name evidence="3" type="ORF">Fcan01_01417</name>
</gene>
<dbReference type="EMBL" id="LNIX01000001">
    <property type="protein sequence ID" value="OXA61468.1"/>
    <property type="molecule type" value="Genomic_DNA"/>
</dbReference>
<proteinExistence type="predicted"/>
<organism evidence="3 4">
    <name type="scientific">Folsomia candida</name>
    <name type="common">Springtail</name>
    <dbReference type="NCBI Taxonomy" id="158441"/>
    <lineage>
        <taxon>Eukaryota</taxon>
        <taxon>Metazoa</taxon>
        <taxon>Ecdysozoa</taxon>
        <taxon>Arthropoda</taxon>
        <taxon>Hexapoda</taxon>
        <taxon>Collembola</taxon>
        <taxon>Entomobryomorpha</taxon>
        <taxon>Isotomoidea</taxon>
        <taxon>Isotomidae</taxon>
        <taxon>Proisotominae</taxon>
        <taxon>Folsomia</taxon>
    </lineage>
</organism>
<evidence type="ECO:0000313" key="4">
    <source>
        <dbReference type="Proteomes" id="UP000198287"/>
    </source>
</evidence>
<accession>A0A226EWB4</accession>
<dbReference type="AlphaFoldDB" id="A0A226EWB4"/>
<reference evidence="3 4" key="1">
    <citation type="submission" date="2015-12" db="EMBL/GenBank/DDBJ databases">
        <title>The genome of Folsomia candida.</title>
        <authorList>
            <person name="Faddeeva A."/>
            <person name="Derks M.F."/>
            <person name="Anvar Y."/>
            <person name="Smit S."/>
            <person name="Van Straalen N."/>
            <person name="Roelofs D."/>
        </authorList>
    </citation>
    <scope>NUCLEOTIDE SEQUENCE [LARGE SCALE GENOMIC DNA]</scope>
    <source>
        <strain evidence="3 4">VU population</strain>
        <tissue evidence="3">Whole body</tissue>
    </source>
</reference>
<comment type="caution">
    <text evidence="3">The sequence shown here is derived from an EMBL/GenBank/DDBJ whole genome shotgun (WGS) entry which is preliminary data.</text>
</comment>
<keyword evidence="2" id="KW-0732">Signal</keyword>
<evidence type="ECO:0000256" key="1">
    <source>
        <dbReference type="SAM" id="MobiDB-lite"/>
    </source>
</evidence>
<name>A0A226EWB4_FOLCA</name>
<evidence type="ECO:0000313" key="3">
    <source>
        <dbReference type="EMBL" id="OXA61468.1"/>
    </source>
</evidence>
<feature type="region of interest" description="Disordered" evidence="1">
    <location>
        <begin position="200"/>
        <end position="223"/>
    </location>
</feature>
<feature type="chain" id="PRO_5013347879" evidence="2">
    <location>
        <begin position="25"/>
        <end position="223"/>
    </location>
</feature>
<feature type="signal peptide" evidence="2">
    <location>
        <begin position="1"/>
        <end position="24"/>
    </location>
</feature>
<protein>
    <submittedName>
        <fullName evidence="3">Uncharacterized protein</fullName>
    </submittedName>
</protein>